<dbReference type="AlphaFoldDB" id="A0A2G9G0I8"/>
<dbReference type="PANTHER" id="PTHR31236">
    <property type="entry name" value="BURP DOMAIN PROTEIN USPL1-LIKE"/>
    <property type="match status" value="1"/>
</dbReference>
<evidence type="ECO:0000256" key="1">
    <source>
        <dbReference type="SAM" id="SignalP"/>
    </source>
</evidence>
<accession>A0A2G9G0I8</accession>
<feature type="signal peptide" evidence="1">
    <location>
        <begin position="1"/>
        <end position="21"/>
    </location>
</feature>
<dbReference type="EMBL" id="NKXS01008051">
    <property type="protein sequence ID" value="PIM98822.1"/>
    <property type="molecule type" value="Genomic_DNA"/>
</dbReference>
<dbReference type="OrthoDB" id="904896at2759"/>
<name>A0A2G9G0I8_9LAMI</name>
<feature type="domain" description="BURP" evidence="2">
    <location>
        <begin position="91"/>
        <end position="201"/>
    </location>
</feature>
<sequence>MELKFQCILAFLYLALVASHGALPSENYWNSVLPNSPMPKAVKDILHPVPGGVTVGALTEKGKLVHDQNQFTYTYAATETQLHDNPNVALFFLEKDLHLGKKMNLQFSKTTNEATFLPRQVADSIPFSSNKLPDILDKFSAKPGSEGAAVIEKTIKECEEKGIKGEEKFCATSLESMVDFSISKLGEDVDAISTNAEEGKK</sequence>
<protein>
    <recommendedName>
        <fullName evidence="2">BURP domain-containing protein</fullName>
    </recommendedName>
</protein>
<proteinExistence type="predicted"/>
<keyword evidence="1" id="KW-0732">Signal</keyword>
<dbReference type="Pfam" id="PF03181">
    <property type="entry name" value="BURP"/>
    <property type="match status" value="1"/>
</dbReference>
<dbReference type="Proteomes" id="UP000231279">
    <property type="component" value="Unassembled WGS sequence"/>
</dbReference>
<evidence type="ECO:0000259" key="2">
    <source>
        <dbReference type="PROSITE" id="PS51277"/>
    </source>
</evidence>
<dbReference type="STRING" id="429701.A0A2G9G0I8"/>
<dbReference type="PANTHER" id="PTHR31236:SF2">
    <property type="entry name" value="BURP DOMAIN PROTEIN RD22"/>
    <property type="match status" value="1"/>
</dbReference>
<feature type="chain" id="PRO_5013694928" description="BURP domain-containing protein" evidence="1">
    <location>
        <begin position="22"/>
        <end position="201"/>
    </location>
</feature>
<evidence type="ECO:0000313" key="3">
    <source>
        <dbReference type="EMBL" id="PIM98822.1"/>
    </source>
</evidence>
<dbReference type="InterPro" id="IPR004873">
    <property type="entry name" value="BURP_dom"/>
</dbReference>
<keyword evidence="4" id="KW-1185">Reference proteome</keyword>
<dbReference type="SMART" id="SM01045">
    <property type="entry name" value="BURP"/>
    <property type="match status" value="1"/>
</dbReference>
<dbReference type="InterPro" id="IPR044816">
    <property type="entry name" value="BURP"/>
</dbReference>
<comment type="caution">
    <text evidence="3">The sequence shown here is derived from an EMBL/GenBank/DDBJ whole genome shotgun (WGS) entry which is preliminary data.</text>
</comment>
<organism evidence="3 4">
    <name type="scientific">Handroanthus impetiginosus</name>
    <dbReference type="NCBI Taxonomy" id="429701"/>
    <lineage>
        <taxon>Eukaryota</taxon>
        <taxon>Viridiplantae</taxon>
        <taxon>Streptophyta</taxon>
        <taxon>Embryophyta</taxon>
        <taxon>Tracheophyta</taxon>
        <taxon>Spermatophyta</taxon>
        <taxon>Magnoliopsida</taxon>
        <taxon>eudicotyledons</taxon>
        <taxon>Gunneridae</taxon>
        <taxon>Pentapetalae</taxon>
        <taxon>asterids</taxon>
        <taxon>lamiids</taxon>
        <taxon>Lamiales</taxon>
        <taxon>Bignoniaceae</taxon>
        <taxon>Crescentiina</taxon>
        <taxon>Tabebuia alliance</taxon>
        <taxon>Handroanthus</taxon>
    </lineage>
</organism>
<dbReference type="PROSITE" id="PS51277">
    <property type="entry name" value="BURP"/>
    <property type="match status" value="1"/>
</dbReference>
<reference evidence="4" key="1">
    <citation type="journal article" date="2018" name="Gigascience">
        <title>Genome assembly of the Pink Ipe (Handroanthus impetiginosus, Bignoniaceae), a highly valued, ecologically keystone Neotropical timber forest tree.</title>
        <authorList>
            <person name="Silva-Junior O.B."/>
            <person name="Grattapaglia D."/>
            <person name="Novaes E."/>
            <person name="Collevatti R.G."/>
        </authorList>
    </citation>
    <scope>NUCLEOTIDE SEQUENCE [LARGE SCALE GENOMIC DNA]</scope>
    <source>
        <strain evidence="4">cv. UFG-1</strain>
    </source>
</reference>
<evidence type="ECO:0000313" key="4">
    <source>
        <dbReference type="Proteomes" id="UP000231279"/>
    </source>
</evidence>
<gene>
    <name evidence="3" type="ORF">CDL12_28695</name>
</gene>